<protein>
    <submittedName>
        <fullName evidence="5">Origin recognition complex subunit 1</fullName>
    </submittedName>
</protein>
<dbReference type="InterPro" id="IPR049945">
    <property type="entry name" value="AAA_22"/>
</dbReference>
<evidence type="ECO:0000259" key="2">
    <source>
        <dbReference type="Pfam" id="PF13401"/>
    </source>
</evidence>
<dbReference type="GO" id="GO:0003688">
    <property type="term" value="F:DNA replication origin binding"/>
    <property type="evidence" value="ECO:0007669"/>
    <property type="project" value="TreeGrafter"/>
</dbReference>
<name>A0A0A9ZA64_LYGHE</name>
<evidence type="ECO:0000256" key="1">
    <source>
        <dbReference type="ARBA" id="ARBA00006184"/>
    </source>
</evidence>
<dbReference type="AlphaFoldDB" id="A0A0A9ZA64"/>
<dbReference type="InterPro" id="IPR027417">
    <property type="entry name" value="P-loop_NTPase"/>
</dbReference>
<reference evidence="7" key="3">
    <citation type="journal article" date="2016" name="Gigascience">
        <title>De novo construction of an expanded transcriptome assembly for the western tarnished plant bug, Lygus hesperus.</title>
        <authorList>
            <person name="Tassone E.E."/>
            <person name="Geib S.M."/>
            <person name="Hall B."/>
            <person name="Fabrick J.A."/>
            <person name="Brent C.S."/>
            <person name="Hull J.J."/>
        </authorList>
    </citation>
    <scope>NUCLEOTIDE SEQUENCE</scope>
</reference>
<dbReference type="Pfam" id="PF13401">
    <property type="entry name" value="AAA_22"/>
    <property type="match status" value="1"/>
</dbReference>
<comment type="similarity">
    <text evidence="1">Belongs to the CDC6/cdc18 family.</text>
</comment>
<dbReference type="EMBL" id="GBHO01029177">
    <property type="protein sequence ID" value="JAG14427.1"/>
    <property type="molecule type" value="Transcribed_RNA"/>
</dbReference>
<dbReference type="PANTHER" id="PTHR10763">
    <property type="entry name" value="CELL DIVISION CONTROL PROTEIN 6-RELATED"/>
    <property type="match status" value="1"/>
</dbReference>
<gene>
    <name evidence="5" type="primary">orcA_3</name>
    <name evidence="3" type="synonym">orcA_0</name>
    <name evidence="6" type="synonym">orcA_1</name>
    <name evidence="4" type="synonym">orcA_4</name>
    <name evidence="4" type="ORF">CM83_11102</name>
    <name evidence="5" type="ORF">CM83_11108</name>
    <name evidence="6" type="ORF">CM83_11114</name>
    <name evidence="3" type="ORF">CM83_11119</name>
    <name evidence="7" type="ORF">g.45633</name>
</gene>
<evidence type="ECO:0000313" key="7">
    <source>
        <dbReference type="EMBL" id="JAP96793.1"/>
    </source>
</evidence>
<dbReference type="PANTHER" id="PTHR10763:SF26">
    <property type="entry name" value="CELL DIVISION CONTROL PROTEIN 6 HOMOLOG"/>
    <property type="match status" value="1"/>
</dbReference>
<reference evidence="5" key="2">
    <citation type="submission" date="2014-07" db="EMBL/GenBank/DDBJ databases">
        <authorList>
            <person name="Hull J."/>
        </authorList>
    </citation>
    <scope>NUCLEOTIDE SEQUENCE</scope>
</reference>
<dbReference type="GO" id="GO:0016887">
    <property type="term" value="F:ATP hydrolysis activity"/>
    <property type="evidence" value="ECO:0007669"/>
    <property type="project" value="InterPro"/>
</dbReference>
<sequence>MVAGEEEALTKLVGQMQAAYYGLDTDTWINGREKEVATVEKVVTGETGELKSIYMLGAPGTGKTAVARYVMQKYVHMNVCGIFVNAMNAADLETLCHEMAKQLQKCVPPTSANAAKNKRQLTQQQKPQQKTLAPVLEYIRANFSPTHGASDADNKENCYGVGTRRSWVVKFLEALLEMLRHDAQVHIVIDEVDEILKDSTASGSEHTSRAEITAKFLLLLSILTYSARLTLVTIANSFDVQQKLVHTVSPEQFAELTEMCCRQCSTQASPQSLVPNTLIFCRYGADQLAQIVIHRLHLVIVSILRWLQLWIPRLHPALRTVQTALRGRCEHRGDVESILQVVQYIVDSFAVDTSHEQPLVDQPYAPIHILVDRCAIDICCKMIASRDGDARFCISIFNQLLVRGGLFDTSSSGACVRVVRATLRYIHTLFSTTIDHASVQKFTQITQKLLRNCTQNPLVDVPTTLQVLSGPVVSPVRN</sequence>
<dbReference type="GO" id="GO:0033314">
    <property type="term" value="P:mitotic DNA replication checkpoint signaling"/>
    <property type="evidence" value="ECO:0007669"/>
    <property type="project" value="TreeGrafter"/>
</dbReference>
<dbReference type="GO" id="GO:0006270">
    <property type="term" value="P:DNA replication initiation"/>
    <property type="evidence" value="ECO:0007669"/>
    <property type="project" value="TreeGrafter"/>
</dbReference>
<feature type="domain" description="ORC1/DEAH AAA+ ATPase" evidence="2">
    <location>
        <begin position="52"/>
        <end position="202"/>
    </location>
</feature>
<dbReference type="EMBL" id="GBHO01004924">
    <property type="protein sequence ID" value="JAG38680.1"/>
    <property type="molecule type" value="Transcribed_RNA"/>
</dbReference>
<evidence type="ECO:0000313" key="5">
    <source>
        <dbReference type="EMBL" id="JAG38680.1"/>
    </source>
</evidence>
<evidence type="ECO:0000313" key="6">
    <source>
        <dbReference type="EMBL" id="JAG38681.1"/>
    </source>
</evidence>
<dbReference type="EMBL" id="GBHO01004925">
    <property type="protein sequence ID" value="JAG38679.1"/>
    <property type="molecule type" value="Transcribed_RNA"/>
</dbReference>
<reference evidence="5" key="1">
    <citation type="journal article" date="2014" name="PLoS ONE">
        <title>Transcriptome-Based Identification of ABC Transporters in the Western Tarnished Plant Bug Lygus hesperus.</title>
        <authorList>
            <person name="Hull J.J."/>
            <person name="Chaney K."/>
            <person name="Geib S.M."/>
            <person name="Fabrick J.A."/>
            <person name="Brent C.S."/>
            <person name="Walsh D."/>
            <person name="Lavine L.C."/>
        </authorList>
    </citation>
    <scope>NUCLEOTIDE SEQUENCE</scope>
</reference>
<accession>A0A0A9ZA64</accession>
<evidence type="ECO:0000313" key="4">
    <source>
        <dbReference type="EMBL" id="JAG38679.1"/>
    </source>
</evidence>
<dbReference type="EMBL" id="GDHC01021835">
    <property type="protein sequence ID" value="JAP96793.1"/>
    <property type="molecule type" value="Transcribed_RNA"/>
</dbReference>
<dbReference type="InterPro" id="IPR050311">
    <property type="entry name" value="ORC1/CDC6"/>
</dbReference>
<organism evidence="5">
    <name type="scientific">Lygus hesperus</name>
    <name type="common">Western plant bug</name>
    <dbReference type="NCBI Taxonomy" id="30085"/>
    <lineage>
        <taxon>Eukaryota</taxon>
        <taxon>Metazoa</taxon>
        <taxon>Ecdysozoa</taxon>
        <taxon>Arthropoda</taxon>
        <taxon>Hexapoda</taxon>
        <taxon>Insecta</taxon>
        <taxon>Pterygota</taxon>
        <taxon>Neoptera</taxon>
        <taxon>Paraneoptera</taxon>
        <taxon>Hemiptera</taxon>
        <taxon>Heteroptera</taxon>
        <taxon>Panheteroptera</taxon>
        <taxon>Cimicomorpha</taxon>
        <taxon>Miridae</taxon>
        <taxon>Mirini</taxon>
        <taxon>Lygus</taxon>
    </lineage>
</organism>
<evidence type="ECO:0000313" key="3">
    <source>
        <dbReference type="EMBL" id="JAG14427.1"/>
    </source>
</evidence>
<proteinExistence type="inferred from homology"/>
<dbReference type="SUPFAM" id="SSF52540">
    <property type="entry name" value="P-loop containing nucleoside triphosphate hydrolases"/>
    <property type="match status" value="1"/>
</dbReference>
<dbReference type="Gene3D" id="3.40.50.300">
    <property type="entry name" value="P-loop containing nucleotide triphosphate hydrolases"/>
    <property type="match status" value="1"/>
</dbReference>
<dbReference type="EMBL" id="GBHO01004923">
    <property type="protein sequence ID" value="JAG38681.1"/>
    <property type="molecule type" value="Transcribed_RNA"/>
</dbReference>